<evidence type="ECO:0000259" key="2">
    <source>
        <dbReference type="Pfam" id="PF25823"/>
    </source>
</evidence>
<dbReference type="PANTHER" id="PTHR39147:SF1">
    <property type="entry name" value="PROTEIN SPT21"/>
    <property type="match status" value="1"/>
</dbReference>
<comment type="caution">
    <text evidence="3">The sequence shown here is derived from an EMBL/GenBank/DDBJ whole genome shotgun (WGS) entry which is preliminary data.</text>
</comment>
<feature type="region of interest" description="Disordered" evidence="1">
    <location>
        <begin position="424"/>
        <end position="619"/>
    </location>
</feature>
<keyword evidence="4" id="KW-1185">Reference proteome</keyword>
<evidence type="ECO:0000313" key="3">
    <source>
        <dbReference type="EMBL" id="KAJ9663284.1"/>
    </source>
</evidence>
<dbReference type="InterPro" id="IPR057725">
    <property type="entry name" value="Ams2-SPT21_N"/>
</dbReference>
<feature type="region of interest" description="Disordered" evidence="1">
    <location>
        <begin position="731"/>
        <end position="913"/>
    </location>
</feature>
<dbReference type="Gene3D" id="3.30.50.10">
    <property type="entry name" value="Erythroid Transcription Factor GATA-1, subunit A"/>
    <property type="match status" value="1"/>
</dbReference>
<feature type="region of interest" description="Disordered" evidence="1">
    <location>
        <begin position="180"/>
        <end position="253"/>
    </location>
</feature>
<gene>
    <name evidence="3" type="ORF">H2201_005728</name>
</gene>
<feature type="compositionally biased region" description="Basic residues" evidence="1">
    <location>
        <begin position="747"/>
        <end position="756"/>
    </location>
</feature>
<feature type="compositionally biased region" description="Basic and acidic residues" evidence="1">
    <location>
        <begin position="481"/>
        <end position="490"/>
    </location>
</feature>
<organism evidence="3 4">
    <name type="scientific">Coniosporium apollinis</name>
    <dbReference type="NCBI Taxonomy" id="61459"/>
    <lineage>
        <taxon>Eukaryota</taxon>
        <taxon>Fungi</taxon>
        <taxon>Dikarya</taxon>
        <taxon>Ascomycota</taxon>
        <taxon>Pezizomycotina</taxon>
        <taxon>Dothideomycetes</taxon>
        <taxon>Dothideomycetes incertae sedis</taxon>
        <taxon>Coniosporium</taxon>
    </lineage>
</organism>
<dbReference type="SUPFAM" id="SSF57716">
    <property type="entry name" value="Glucocorticoid receptor-like (DNA-binding domain)"/>
    <property type="match status" value="1"/>
</dbReference>
<feature type="region of interest" description="Disordered" evidence="1">
    <location>
        <begin position="1074"/>
        <end position="1093"/>
    </location>
</feature>
<feature type="compositionally biased region" description="Polar residues" evidence="1">
    <location>
        <begin position="877"/>
        <end position="895"/>
    </location>
</feature>
<name>A0ABQ9NP47_9PEZI</name>
<feature type="compositionally biased region" description="Polar residues" evidence="1">
    <location>
        <begin position="538"/>
        <end position="553"/>
    </location>
</feature>
<evidence type="ECO:0000313" key="4">
    <source>
        <dbReference type="Proteomes" id="UP001172684"/>
    </source>
</evidence>
<evidence type="ECO:0000256" key="1">
    <source>
        <dbReference type="SAM" id="MobiDB-lite"/>
    </source>
</evidence>
<dbReference type="InterPro" id="IPR013088">
    <property type="entry name" value="Znf_NHR/GATA"/>
</dbReference>
<feature type="compositionally biased region" description="Polar residues" evidence="1">
    <location>
        <begin position="347"/>
        <end position="357"/>
    </location>
</feature>
<feature type="region of interest" description="Disordered" evidence="1">
    <location>
        <begin position="287"/>
        <end position="360"/>
    </location>
</feature>
<protein>
    <recommendedName>
        <fullName evidence="2">Ams2/SPT21 N-terminal domain-containing protein</fullName>
    </recommendedName>
</protein>
<feature type="compositionally biased region" description="Low complexity" evidence="1">
    <location>
        <begin position="434"/>
        <end position="446"/>
    </location>
</feature>
<sequence>MERGTGADAPYRLLQVKVLYSGDGNTNCLTRLPNAVNMRTAFINESMEIGLMELRLCIQAIIQASPELLAKSGQDYTVYAHDYSEHEAPLVGQGMLSSILAPSAAAHQQQVMITGRVCKNFIGFTTNGIQETLEVKIKLVPLPTDNMHHPNGFPGSFNPHAWNPPPQQWAPVHSMYAASMGGHSLQPSRTGSPTPSVRSTNEALQQVTQDAYSRPTSRASIRSERPTQRQRGSFDAGFSHQQANEEGPARKRVKVTQADWTGKTAFGLHTTADSLRVAASTAASIRGHRPIAARHGASISSEPPARAPTPRPSNRGFSQPRAQPQHGSFLRRGSTMGSDGFSVQADEVSNGSFTTSPADIDELGRGEFETTYNSSPPIFPIPDDMTVLSSPELPALSYTDQGPSDSGYLSDWPAEVGDIGVFPSVGDEFPWGPPAQQQSAQPQQSDQRQRIPNYDTNRAWVEVEPGPRDKLPTKVVPPRPHYREQRRREAMAQTAASSDVTERASGDSRWTVPTPNATAEHHPGLPISSLAPPKAPESNESFSRSAASTSQPWIPNISGASLPAPAHQQERNSNAHGLPGLQPAAANSPLDMPSDGPCQLTRSISRPPPGSSSGARRKHQIQATLKMSLEAGKMPPFCGNCGEIKTVTWRKIYTRVLAGEPRKDLIESQDPNEPCPIVGFEPIRDEITGHVASHRIYKKIISPYEQEHQLFEVLQLCNPCGLWVPAKGGMRPEHLWGPVDADDTAVRRRGRGRAGGRRTGGNLQPTSDIADVANSDLPDDQLQGTAEATTKAPSKRPAKRPRSSSVQPQRKAQSKKAKTAASSALNRGIQSSPVGRVPGSEASPIEIMSPEKNTTRLIFPSPRKDGEFKSLEGAPSVTPSPAKSQLPQVTPTAQEAGNPEPDQNKENCPPAINEPDEMAYLFDEGLINIQMTPKTTRDYLDLMKTPSRSPLSSRINGSSGSKSAATALFLPTTPSRNAKSPAPAMTPYTAAITQLLGKAPMADSPSRNFDFKSFSVDDTGAQFNFGDLEFGDLSGLMPTSPASNFFLYEDPATATGGMLEGLEGIGGGVEARVEGEQAGGETVGRESGRYDHC</sequence>
<dbReference type="PANTHER" id="PTHR39147">
    <property type="entry name" value="PROTEIN SPT21"/>
    <property type="match status" value="1"/>
</dbReference>
<feature type="compositionally biased region" description="Polar residues" evidence="1">
    <location>
        <begin position="315"/>
        <end position="326"/>
    </location>
</feature>
<accession>A0ABQ9NP47</accession>
<proteinExistence type="predicted"/>
<dbReference type="EMBL" id="JAPDRL010000044">
    <property type="protein sequence ID" value="KAJ9663284.1"/>
    <property type="molecule type" value="Genomic_DNA"/>
</dbReference>
<feature type="compositionally biased region" description="Polar residues" evidence="1">
    <location>
        <begin position="185"/>
        <end position="220"/>
    </location>
</feature>
<dbReference type="Proteomes" id="UP001172684">
    <property type="component" value="Unassembled WGS sequence"/>
</dbReference>
<feature type="compositionally biased region" description="Basic and acidic residues" evidence="1">
    <location>
        <begin position="1083"/>
        <end position="1093"/>
    </location>
</feature>
<reference evidence="3" key="1">
    <citation type="submission" date="2022-10" db="EMBL/GenBank/DDBJ databases">
        <title>Culturing micro-colonial fungi from biological soil crusts in the Mojave desert and describing Neophaeococcomyces mojavensis, and introducing the new genera and species Taxawa tesnikishii.</title>
        <authorList>
            <person name="Kurbessoian T."/>
            <person name="Stajich J.E."/>
        </authorList>
    </citation>
    <scope>NUCLEOTIDE SEQUENCE</scope>
    <source>
        <strain evidence="3">TK_1</strain>
    </source>
</reference>
<dbReference type="InterPro" id="IPR042403">
    <property type="entry name" value="Spt21/Ams2"/>
</dbReference>
<dbReference type="Pfam" id="PF25823">
    <property type="entry name" value="Ams2-SPT21_N"/>
    <property type="match status" value="1"/>
</dbReference>
<feature type="domain" description="Ams2/SPT21 N-terminal" evidence="2">
    <location>
        <begin position="11"/>
        <end position="141"/>
    </location>
</feature>
<feature type="compositionally biased region" description="Basic residues" evidence="1">
    <location>
        <begin position="793"/>
        <end position="802"/>
    </location>
</feature>